<feature type="coiled-coil region" evidence="2">
    <location>
        <begin position="176"/>
        <end position="242"/>
    </location>
</feature>
<reference evidence="4" key="1">
    <citation type="submission" date="2020-05" db="EMBL/GenBank/DDBJ databases">
        <title>Phylogenomic resolution of chytrid fungi.</title>
        <authorList>
            <person name="Stajich J.E."/>
            <person name="Amses K."/>
            <person name="Simmons R."/>
            <person name="Seto K."/>
            <person name="Myers J."/>
            <person name="Bonds A."/>
            <person name="Quandt C.A."/>
            <person name="Barry K."/>
            <person name="Liu P."/>
            <person name="Grigoriev I."/>
            <person name="Longcore J.E."/>
            <person name="James T.Y."/>
        </authorList>
    </citation>
    <scope>NUCLEOTIDE SEQUENCE</scope>
    <source>
        <strain evidence="4">JEL0476</strain>
    </source>
</reference>
<evidence type="ECO:0000313" key="4">
    <source>
        <dbReference type="EMBL" id="KAJ3223482.1"/>
    </source>
</evidence>
<evidence type="ECO:0000259" key="3">
    <source>
        <dbReference type="Pfam" id="PF13863"/>
    </source>
</evidence>
<dbReference type="PANTHER" id="PTHR21683">
    <property type="entry name" value="COILED-COIL DOMAIN-CONTAINING PROTEIN 42 LIKE-2-LIKE-RELATED"/>
    <property type="match status" value="1"/>
</dbReference>
<keyword evidence="5" id="KW-1185">Reference proteome</keyword>
<organism evidence="4 5">
    <name type="scientific">Clydaea vesicula</name>
    <dbReference type="NCBI Taxonomy" id="447962"/>
    <lineage>
        <taxon>Eukaryota</taxon>
        <taxon>Fungi</taxon>
        <taxon>Fungi incertae sedis</taxon>
        <taxon>Chytridiomycota</taxon>
        <taxon>Chytridiomycota incertae sedis</taxon>
        <taxon>Chytridiomycetes</taxon>
        <taxon>Lobulomycetales</taxon>
        <taxon>Lobulomycetaceae</taxon>
        <taxon>Clydaea</taxon>
    </lineage>
</organism>
<evidence type="ECO:0000256" key="1">
    <source>
        <dbReference type="ARBA" id="ARBA00023054"/>
    </source>
</evidence>
<feature type="coiled-coil region" evidence="2">
    <location>
        <begin position="57"/>
        <end position="151"/>
    </location>
</feature>
<feature type="domain" description="DUF4200" evidence="3">
    <location>
        <begin position="57"/>
        <end position="147"/>
    </location>
</feature>
<dbReference type="AlphaFoldDB" id="A0AAD5U7A3"/>
<dbReference type="InterPro" id="IPR025252">
    <property type="entry name" value="DUF4200"/>
</dbReference>
<gene>
    <name evidence="4" type="ORF">HK099_001065</name>
</gene>
<dbReference type="InterPro" id="IPR051147">
    <property type="entry name" value="CFAP_domain-containing"/>
</dbReference>
<dbReference type="GO" id="GO:0005856">
    <property type="term" value="C:cytoskeleton"/>
    <property type="evidence" value="ECO:0007669"/>
    <property type="project" value="UniProtKB-ARBA"/>
</dbReference>
<dbReference type="Pfam" id="PF13863">
    <property type="entry name" value="DUF4200"/>
    <property type="match status" value="1"/>
</dbReference>
<keyword evidence="1 2" id="KW-0175">Coiled coil</keyword>
<dbReference type="Proteomes" id="UP001211065">
    <property type="component" value="Unassembled WGS sequence"/>
</dbReference>
<evidence type="ECO:0000256" key="2">
    <source>
        <dbReference type="SAM" id="Coils"/>
    </source>
</evidence>
<comment type="caution">
    <text evidence="4">The sequence shown here is derived from an EMBL/GenBank/DDBJ whole genome shotgun (WGS) entry which is preliminary data.</text>
</comment>
<dbReference type="PANTHER" id="PTHR21683:SF2">
    <property type="entry name" value="COILED-COIL DOMAIN-CONTAINING PROTEIN 42 LIKE-2-LIKE"/>
    <property type="match status" value="1"/>
</dbReference>
<proteinExistence type="predicted"/>
<name>A0AAD5U7A3_9FUNG</name>
<protein>
    <recommendedName>
        <fullName evidence="3">DUF4200 domain-containing protein</fullName>
    </recommendedName>
</protein>
<evidence type="ECO:0000313" key="5">
    <source>
        <dbReference type="Proteomes" id="UP001211065"/>
    </source>
</evidence>
<accession>A0AAD5U7A3</accession>
<sequence>MIAVEQLSKINQNNNDTFVTQRGGKIINDGTRKLGTMLFKTNEALFENNRTLQSTLLLQKKKEMHQVQQLLEKKRIEFAKRMEECREKQEELKVKQKQIRERVFKFEKFLKENDAKRQRANVKAQTEKKLREQKEQELLGLQKQLMEESKNSKNILTMLPHINDILMRHKTLVETNEDLMSMLQSFQDEIEKEQKGLQLSIKNKNDEILVYNSTLGFQQKKLDKMKQNCANLEQKQEEKDRTGKERVKNKEFFCFIIPRCEYLEKQNLL</sequence>
<dbReference type="EMBL" id="JADGJW010000128">
    <property type="protein sequence ID" value="KAJ3223482.1"/>
    <property type="molecule type" value="Genomic_DNA"/>
</dbReference>